<evidence type="ECO:0000313" key="2">
    <source>
        <dbReference type="Proteomes" id="UP001420932"/>
    </source>
</evidence>
<dbReference type="AlphaFoldDB" id="A0AAP0F1B4"/>
<sequence length="78" mass="9043">MDEYYRDGLEMKLMDGCWKWREIRDMWREGERRRLGSIVVVDGEHGEAPGIFMLDEGCVIFGTRLCCCCCINAVLFTG</sequence>
<proteinExistence type="predicted"/>
<evidence type="ECO:0000313" key="1">
    <source>
        <dbReference type="EMBL" id="KAK9098814.1"/>
    </source>
</evidence>
<name>A0AAP0F1B4_9MAGN</name>
<reference evidence="1 2" key="1">
    <citation type="submission" date="2024-01" db="EMBL/GenBank/DDBJ databases">
        <title>Genome assemblies of Stephania.</title>
        <authorList>
            <person name="Yang L."/>
        </authorList>
    </citation>
    <scope>NUCLEOTIDE SEQUENCE [LARGE SCALE GENOMIC DNA]</scope>
    <source>
        <strain evidence="1">YNDBR</strain>
        <tissue evidence="1">Leaf</tissue>
    </source>
</reference>
<gene>
    <name evidence="1" type="ORF">Syun_025859</name>
</gene>
<organism evidence="1 2">
    <name type="scientific">Stephania yunnanensis</name>
    <dbReference type="NCBI Taxonomy" id="152371"/>
    <lineage>
        <taxon>Eukaryota</taxon>
        <taxon>Viridiplantae</taxon>
        <taxon>Streptophyta</taxon>
        <taxon>Embryophyta</taxon>
        <taxon>Tracheophyta</taxon>
        <taxon>Spermatophyta</taxon>
        <taxon>Magnoliopsida</taxon>
        <taxon>Ranunculales</taxon>
        <taxon>Menispermaceae</taxon>
        <taxon>Menispermoideae</taxon>
        <taxon>Cissampelideae</taxon>
        <taxon>Stephania</taxon>
    </lineage>
</organism>
<protein>
    <submittedName>
        <fullName evidence="1">Uncharacterized protein</fullName>
    </submittedName>
</protein>
<dbReference type="Proteomes" id="UP001420932">
    <property type="component" value="Unassembled WGS sequence"/>
</dbReference>
<dbReference type="EMBL" id="JBBNAF010000011">
    <property type="protein sequence ID" value="KAK9098814.1"/>
    <property type="molecule type" value="Genomic_DNA"/>
</dbReference>
<keyword evidence="2" id="KW-1185">Reference proteome</keyword>
<accession>A0AAP0F1B4</accession>
<dbReference type="PANTHER" id="PTHR47850:SF1">
    <property type="entry name" value="F-BOX_KELCH-REPEAT PROTEIN OR23"/>
    <property type="match status" value="1"/>
</dbReference>
<dbReference type="PANTHER" id="PTHR47850">
    <property type="entry name" value="F-BOX/KELCH-REPEAT PROTEIN OR23"/>
    <property type="match status" value="1"/>
</dbReference>
<comment type="caution">
    <text evidence="1">The sequence shown here is derived from an EMBL/GenBank/DDBJ whole genome shotgun (WGS) entry which is preliminary data.</text>
</comment>